<evidence type="ECO:0000256" key="3">
    <source>
        <dbReference type="PIRSR" id="PIRSR613078-2"/>
    </source>
</evidence>
<dbReference type="SMART" id="SM00855">
    <property type="entry name" value="PGAM"/>
    <property type="match status" value="1"/>
</dbReference>
<sequence>MSPLTITLVRHGNTDANNERWLQGQMDTLLNENGKNQAERVSERLSTTAFDIVYCSDLTRCKQTAEAILARQPSPVETVYRMGLRERGFGTLSGQPIGHLRAESLRQNVDVDKLVADCGGESSADFRLRVIQAYRDLKVDARRRGCQHVLVVTHGGPLRAIADAWINHNYYVDAIQLPVPSHGNTAVSQVTYKDKDGPGRIVCLNSTDHLAAPAEAPPSV</sequence>
<dbReference type="InParanoid" id="A0A1X2HMZ9"/>
<organism evidence="4 5">
    <name type="scientific">Syncephalastrum racemosum</name>
    <name type="common">Filamentous fungus</name>
    <dbReference type="NCBI Taxonomy" id="13706"/>
    <lineage>
        <taxon>Eukaryota</taxon>
        <taxon>Fungi</taxon>
        <taxon>Fungi incertae sedis</taxon>
        <taxon>Mucoromycota</taxon>
        <taxon>Mucoromycotina</taxon>
        <taxon>Mucoromycetes</taxon>
        <taxon>Mucorales</taxon>
        <taxon>Syncephalastraceae</taxon>
        <taxon>Syncephalastrum</taxon>
    </lineage>
</organism>
<evidence type="ECO:0000313" key="4">
    <source>
        <dbReference type="EMBL" id="ORZ00783.1"/>
    </source>
</evidence>
<dbReference type="FunCoup" id="A0A1X2HMZ9">
    <property type="interactions" value="348"/>
</dbReference>
<dbReference type="InterPro" id="IPR051695">
    <property type="entry name" value="Phosphoglycerate_Mutase"/>
</dbReference>
<dbReference type="GO" id="GO:0004331">
    <property type="term" value="F:fructose-2,6-bisphosphate 2-phosphatase activity"/>
    <property type="evidence" value="ECO:0007669"/>
    <property type="project" value="TreeGrafter"/>
</dbReference>
<dbReference type="EMBL" id="MCGN01000002">
    <property type="protein sequence ID" value="ORZ00783.1"/>
    <property type="molecule type" value="Genomic_DNA"/>
</dbReference>
<dbReference type="Proteomes" id="UP000242180">
    <property type="component" value="Unassembled WGS sequence"/>
</dbReference>
<dbReference type="CDD" id="cd07067">
    <property type="entry name" value="HP_PGM_like"/>
    <property type="match status" value="1"/>
</dbReference>
<dbReference type="PANTHER" id="PTHR46517:SF1">
    <property type="entry name" value="FRUCTOSE-2,6-BISPHOSPHATASE TIGAR"/>
    <property type="match status" value="1"/>
</dbReference>
<feature type="active site" description="Proton donor/acceptor" evidence="2">
    <location>
        <position position="86"/>
    </location>
</feature>
<evidence type="ECO:0000256" key="2">
    <source>
        <dbReference type="PIRSR" id="PIRSR613078-1"/>
    </source>
</evidence>
<protein>
    <submittedName>
        <fullName evidence="4">Histidine phosphatase superfamily</fullName>
    </submittedName>
</protein>
<dbReference type="Pfam" id="PF00300">
    <property type="entry name" value="His_Phos_1"/>
    <property type="match status" value="1"/>
</dbReference>
<feature type="binding site" evidence="3">
    <location>
        <begin position="10"/>
        <end position="17"/>
    </location>
    <ligand>
        <name>substrate</name>
    </ligand>
</feature>
<comment type="caution">
    <text evidence="4">The sequence shown here is derived from an EMBL/GenBank/DDBJ whole genome shotgun (WGS) entry which is preliminary data.</text>
</comment>
<proteinExistence type="predicted"/>
<dbReference type="InterPro" id="IPR013078">
    <property type="entry name" value="His_Pase_superF_clade-1"/>
</dbReference>
<dbReference type="AlphaFoldDB" id="A0A1X2HMZ9"/>
<dbReference type="GO" id="GO:0045820">
    <property type="term" value="P:negative regulation of glycolytic process"/>
    <property type="evidence" value="ECO:0007669"/>
    <property type="project" value="TreeGrafter"/>
</dbReference>
<dbReference type="InterPro" id="IPR029033">
    <property type="entry name" value="His_PPase_superfam"/>
</dbReference>
<dbReference type="PANTHER" id="PTHR46517">
    <property type="entry name" value="FRUCTOSE-2,6-BISPHOSPHATASE TIGAR"/>
    <property type="match status" value="1"/>
</dbReference>
<dbReference type="SUPFAM" id="SSF53254">
    <property type="entry name" value="Phosphoglycerate mutase-like"/>
    <property type="match status" value="1"/>
</dbReference>
<evidence type="ECO:0000256" key="1">
    <source>
        <dbReference type="ARBA" id="ARBA00022801"/>
    </source>
</evidence>
<dbReference type="OMA" id="DANNERW"/>
<keyword evidence="5" id="KW-1185">Reference proteome</keyword>
<dbReference type="STRING" id="13706.A0A1X2HMZ9"/>
<feature type="binding site" evidence="3">
    <location>
        <position position="60"/>
    </location>
    <ligand>
        <name>substrate</name>
    </ligand>
</feature>
<evidence type="ECO:0000313" key="5">
    <source>
        <dbReference type="Proteomes" id="UP000242180"/>
    </source>
</evidence>
<name>A0A1X2HMZ9_SYNRA</name>
<keyword evidence="1" id="KW-0378">Hydrolase</keyword>
<accession>A0A1X2HMZ9</accession>
<dbReference type="OrthoDB" id="354304at2759"/>
<feature type="active site" description="Tele-phosphohistidine intermediate" evidence="2">
    <location>
        <position position="11"/>
    </location>
</feature>
<reference evidence="4 5" key="1">
    <citation type="submission" date="2016-07" db="EMBL/GenBank/DDBJ databases">
        <title>Pervasive Adenine N6-methylation of Active Genes in Fungi.</title>
        <authorList>
            <consortium name="DOE Joint Genome Institute"/>
            <person name="Mondo S.J."/>
            <person name="Dannebaum R.O."/>
            <person name="Kuo R.C."/>
            <person name="Labutti K."/>
            <person name="Haridas S."/>
            <person name="Kuo A."/>
            <person name="Salamov A."/>
            <person name="Ahrendt S.R."/>
            <person name="Lipzen A."/>
            <person name="Sullivan W."/>
            <person name="Andreopoulos W.B."/>
            <person name="Clum A."/>
            <person name="Lindquist E."/>
            <person name="Daum C."/>
            <person name="Ramamoorthy G.K."/>
            <person name="Gryganskyi A."/>
            <person name="Culley D."/>
            <person name="Magnuson J.K."/>
            <person name="James T.Y."/>
            <person name="O'Malley M.A."/>
            <person name="Stajich J.E."/>
            <person name="Spatafora J.W."/>
            <person name="Visel A."/>
            <person name="Grigoriev I.V."/>
        </authorList>
    </citation>
    <scope>NUCLEOTIDE SEQUENCE [LARGE SCALE GENOMIC DNA]</scope>
    <source>
        <strain evidence="4 5">NRRL 2496</strain>
    </source>
</reference>
<dbReference type="GO" id="GO:0005829">
    <property type="term" value="C:cytosol"/>
    <property type="evidence" value="ECO:0007669"/>
    <property type="project" value="TreeGrafter"/>
</dbReference>
<dbReference type="Gene3D" id="3.40.50.1240">
    <property type="entry name" value="Phosphoglycerate mutase-like"/>
    <property type="match status" value="1"/>
</dbReference>
<gene>
    <name evidence="4" type="ORF">BCR43DRAFT_485777</name>
</gene>
<dbReference type="GO" id="GO:0043456">
    <property type="term" value="P:regulation of pentose-phosphate shunt"/>
    <property type="evidence" value="ECO:0007669"/>
    <property type="project" value="TreeGrafter"/>
</dbReference>